<keyword evidence="2" id="KW-0677">Repeat</keyword>
<evidence type="ECO:0000256" key="1">
    <source>
        <dbReference type="ARBA" id="ARBA00022614"/>
    </source>
</evidence>
<dbReference type="InterPro" id="IPR044974">
    <property type="entry name" value="Disease_R_plants"/>
</dbReference>
<dbReference type="Gene3D" id="3.80.10.10">
    <property type="entry name" value="Ribonuclease Inhibitor"/>
    <property type="match status" value="1"/>
</dbReference>
<dbReference type="PANTHER" id="PTHR11017">
    <property type="entry name" value="LEUCINE-RICH REPEAT-CONTAINING PROTEIN"/>
    <property type="match status" value="1"/>
</dbReference>
<dbReference type="InterPro" id="IPR045344">
    <property type="entry name" value="C-JID"/>
</dbReference>
<evidence type="ECO:0000313" key="5">
    <source>
        <dbReference type="Proteomes" id="UP001457282"/>
    </source>
</evidence>
<dbReference type="Pfam" id="PF20160">
    <property type="entry name" value="C-JID"/>
    <property type="match status" value="1"/>
</dbReference>
<accession>A0AAW1Y4P0</accession>
<evidence type="ECO:0000259" key="3">
    <source>
        <dbReference type="Pfam" id="PF20160"/>
    </source>
</evidence>
<dbReference type="InterPro" id="IPR032675">
    <property type="entry name" value="LRR_dom_sf"/>
</dbReference>
<dbReference type="PANTHER" id="PTHR11017:SF527">
    <property type="entry name" value="TMV RESISTANCE PROTEIN N-LIKE"/>
    <property type="match status" value="1"/>
</dbReference>
<protein>
    <recommendedName>
        <fullName evidence="3">C-JID domain-containing protein</fullName>
    </recommendedName>
</protein>
<name>A0AAW1Y4P0_RUBAR</name>
<dbReference type="AlphaFoldDB" id="A0AAW1Y4P0"/>
<feature type="domain" description="C-JID" evidence="3">
    <location>
        <begin position="188"/>
        <end position="323"/>
    </location>
</feature>
<proteinExistence type="predicted"/>
<dbReference type="GO" id="GO:0006952">
    <property type="term" value="P:defense response"/>
    <property type="evidence" value="ECO:0007669"/>
    <property type="project" value="InterPro"/>
</dbReference>
<keyword evidence="5" id="KW-1185">Reference proteome</keyword>
<dbReference type="SUPFAM" id="SSF52058">
    <property type="entry name" value="L domain-like"/>
    <property type="match status" value="1"/>
</dbReference>
<gene>
    <name evidence="4" type="ORF">M0R45_009614</name>
</gene>
<evidence type="ECO:0000256" key="2">
    <source>
        <dbReference type="ARBA" id="ARBA00022737"/>
    </source>
</evidence>
<sequence length="335" mass="39141">MHDLIQEMAWEIVRGESIDEPGLRSRLCHRNDIFHVFLRNTGTKAIKGIRLCLPELEEADSSWNCESFSKMFKLTFLELNNLIIHSGPKFLPDSLRNLIWSWYPSRFLPQSYRPNLLVELIMNKSKLVRLWDGKQDLPYLKTIDLSRSKNLTKTPDLTGWNNSIFSMLRRMATQGISPKCNEFSIVSPGSKISKWFNIQSEGDSLTVELPPDQNSMWMGITFCVVFAEHENPTTVEVPDFRIRCFSEGLSPPCLNLTKRGHIMRDHLWVCYMPRRKFQDTTRCHIRFLFETYYSTFSMGSLKWSTSFNIVKKSGARLVYEQDLKELLNETMNIYI</sequence>
<keyword evidence="1" id="KW-0433">Leucine-rich repeat</keyword>
<evidence type="ECO:0000313" key="4">
    <source>
        <dbReference type="EMBL" id="KAK9944030.1"/>
    </source>
</evidence>
<reference evidence="4 5" key="1">
    <citation type="journal article" date="2023" name="G3 (Bethesda)">
        <title>A chromosome-length genome assembly and annotation of blackberry (Rubus argutus, cv. 'Hillquist').</title>
        <authorList>
            <person name="Bruna T."/>
            <person name="Aryal R."/>
            <person name="Dudchenko O."/>
            <person name="Sargent D.J."/>
            <person name="Mead D."/>
            <person name="Buti M."/>
            <person name="Cavallini A."/>
            <person name="Hytonen T."/>
            <person name="Andres J."/>
            <person name="Pham M."/>
            <person name="Weisz D."/>
            <person name="Mascagni F."/>
            <person name="Usai G."/>
            <person name="Natali L."/>
            <person name="Bassil N."/>
            <person name="Fernandez G.E."/>
            <person name="Lomsadze A."/>
            <person name="Armour M."/>
            <person name="Olukolu B."/>
            <person name="Poorten T."/>
            <person name="Britton C."/>
            <person name="Davik J."/>
            <person name="Ashrafi H."/>
            <person name="Aiden E.L."/>
            <person name="Borodovsky M."/>
            <person name="Worthington M."/>
        </authorList>
    </citation>
    <scope>NUCLEOTIDE SEQUENCE [LARGE SCALE GENOMIC DNA]</scope>
    <source>
        <strain evidence="4">PI 553951</strain>
    </source>
</reference>
<organism evidence="4 5">
    <name type="scientific">Rubus argutus</name>
    <name type="common">Southern blackberry</name>
    <dbReference type="NCBI Taxonomy" id="59490"/>
    <lineage>
        <taxon>Eukaryota</taxon>
        <taxon>Viridiplantae</taxon>
        <taxon>Streptophyta</taxon>
        <taxon>Embryophyta</taxon>
        <taxon>Tracheophyta</taxon>
        <taxon>Spermatophyta</taxon>
        <taxon>Magnoliopsida</taxon>
        <taxon>eudicotyledons</taxon>
        <taxon>Gunneridae</taxon>
        <taxon>Pentapetalae</taxon>
        <taxon>rosids</taxon>
        <taxon>fabids</taxon>
        <taxon>Rosales</taxon>
        <taxon>Rosaceae</taxon>
        <taxon>Rosoideae</taxon>
        <taxon>Rosoideae incertae sedis</taxon>
        <taxon>Rubus</taxon>
    </lineage>
</organism>
<dbReference type="Proteomes" id="UP001457282">
    <property type="component" value="Unassembled WGS sequence"/>
</dbReference>
<comment type="caution">
    <text evidence="4">The sequence shown here is derived from an EMBL/GenBank/DDBJ whole genome shotgun (WGS) entry which is preliminary data.</text>
</comment>
<dbReference type="EMBL" id="JBEDUW010000002">
    <property type="protein sequence ID" value="KAK9944030.1"/>
    <property type="molecule type" value="Genomic_DNA"/>
</dbReference>